<feature type="transmembrane region" description="Helical" evidence="2">
    <location>
        <begin position="6"/>
        <end position="29"/>
    </location>
</feature>
<feature type="region of interest" description="Disordered" evidence="1">
    <location>
        <begin position="73"/>
        <end position="113"/>
    </location>
</feature>
<keyword evidence="2" id="KW-0812">Transmembrane</keyword>
<proteinExistence type="predicted"/>
<dbReference type="EMBL" id="ALIE01000131">
    <property type="protein sequence ID" value="EJS42823.1"/>
    <property type="molecule type" value="Genomic_DNA"/>
</dbReference>
<dbReference type="Proteomes" id="UP000006968">
    <property type="component" value="Chromosome XI"/>
</dbReference>
<dbReference type="OrthoDB" id="4097102at2759"/>
<name>J8PZM6_SACAR</name>
<feature type="compositionally biased region" description="Basic and acidic residues" evidence="1">
    <location>
        <begin position="92"/>
        <end position="109"/>
    </location>
</feature>
<gene>
    <name evidence="3" type="ORF">SU7_2105</name>
</gene>
<feature type="compositionally biased region" description="Polar residues" evidence="1">
    <location>
        <begin position="276"/>
        <end position="286"/>
    </location>
</feature>
<reference evidence="3 4" key="1">
    <citation type="journal article" date="2013" name="BMC Genomics">
        <title>High quality de novo sequencing and assembly of the Saccharomyces arboricolus genome.</title>
        <authorList>
            <person name="Liti G."/>
            <person name="Nguyen Ba A.N."/>
            <person name="Blythe M."/>
            <person name="Mueller C.A."/>
            <person name="Bergstroem A."/>
            <person name="Cubillos F.A."/>
            <person name="Dafhnis-Calas F."/>
            <person name="Khoshraftar S."/>
            <person name="Malla S."/>
            <person name="Mehta N."/>
            <person name="Siow C.C."/>
            <person name="Warringer J."/>
            <person name="Moses A.M."/>
            <person name="Louis E.J."/>
            <person name="Nieduszynski C.A."/>
        </authorList>
    </citation>
    <scope>NUCLEOTIDE SEQUENCE [LARGE SCALE GENOMIC DNA]</scope>
    <source>
        <strain evidence="4">H-6 / AS 2.3317 / CBS 10644</strain>
    </source>
</reference>
<evidence type="ECO:0000313" key="3">
    <source>
        <dbReference type="EMBL" id="EJS42823.1"/>
    </source>
</evidence>
<feature type="compositionally biased region" description="Basic and acidic residues" evidence="1">
    <location>
        <begin position="296"/>
        <end position="306"/>
    </location>
</feature>
<feature type="compositionally biased region" description="Polar residues" evidence="1">
    <location>
        <begin position="129"/>
        <end position="146"/>
    </location>
</feature>
<sequence>MTASTSVAVGCAVGIPVGVGVIVAVWFWFNLQKRYREEEKNDEELERAIYDESGFVSFDNFGPLRDSKDEAALTSTDLKNPDHTSGSSEGSAHPEEKIDGKSQDQEHSLGKKNSKYYVPAYRRKINSLKVRNNNYSNNTKQKSSMDLPSVNNSSNVSLTSSQRQIARRKISVYDQMVPVIADEGLNFFTDPPSDTNTSNDQNRSSVIELKNNARQSSNENLIRNLQNQDFGSYYPRRASSSCLNGNISNTSFHTRNSSITSVNKPDMPEDVFATPKSATLSRVPSTSDKDSEEFDDGHAMKDSRFATADKDNKDLYKLQNNYDVGNIGEIAEEDQYENEFTNYSQSKREFIESLRPK</sequence>
<dbReference type="HOGENOM" id="CLU_079389_0_0_1"/>
<keyword evidence="4" id="KW-1185">Reference proteome</keyword>
<evidence type="ECO:0000256" key="2">
    <source>
        <dbReference type="SAM" id="Phobius"/>
    </source>
</evidence>
<dbReference type="AlphaFoldDB" id="J8PZM6"/>
<protein>
    <submittedName>
        <fullName evidence="3">Skg1p</fullName>
    </submittedName>
</protein>
<feature type="region of interest" description="Disordered" evidence="1">
    <location>
        <begin position="127"/>
        <end position="160"/>
    </location>
</feature>
<accession>J8PZM6</accession>
<evidence type="ECO:0000313" key="4">
    <source>
        <dbReference type="Proteomes" id="UP000006968"/>
    </source>
</evidence>
<feature type="region of interest" description="Disordered" evidence="1">
    <location>
        <begin position="249"/>
        <end position="306"/>
    </location>
</feature>
<evidence type="ECO:0000256" key="1">
    <source>
        <dbReference type="SAM" id="MobiDB-lite"/>
    </source>
</evidence>
<feature type="compositionally biased region" description="Low complexity" evidence="1">
    <location>
        <begin position="149"/>
        <end position="160"/>
    </location>
</feature>
<feature type="compositionally biased region" description="Polar residues" evidence="1">
    <location>
        <begin position="249"/>
        <end position="263"/>
    </location>
</feature>
<organism evidence="3 4">
    <name type="scientific">Saccharomyces arboricola (strain H-6 / AS 2.3317 / CBS 10644)</name>
    <name type="common">Yeast</name>
    <dbReference type="NCBI Taxonomy" id="1160507"/>
    <lineage>
        <taxon>Eukaryota</taxon>
        <taxon>Fungi</taxon>
        <taxon>Dikarya</taxon>
        <taxon>Ascomycota</taxon>
        <taxon>Saccharomycotina</taxon>
        <taxon>Saccharomycetes</taxon>
        <taxon>Saccharomycetales</taxon>
        <taxon>Saccharomycetaceae</taxon>
        <taxon>Saccharomyces</taxon>
    </lineage>
</organism>
<keyword evidence="2" id="KW-0472">Membrane</keyword>
<feature type="compositionally biased region" description="Polar residues" evidence="1">
    <location>
        <begin position="73"/>
        <end position="90"/>
    </location>
</feature>
<comment type="caution">
    <text evidence="3">The sequence shown here is derived from an EMBL/GenBank/DDBJ whole genome shotgun (WGS) entry which is preliminary data.</text>
</comment>
<keyword evidence="2" id="KW-1133">Transmembrane helix</keyword>